<comment type="caution">
    <text evidence="1">The sequence shown here is derived from an EMBL/GenBank/DDBJ whole genome shotgun (WGS) entry which is preliminary data.</text>
</comment>
<dbReference type="Proteomes" id="UP000050525">
    <property type="component" value="Unassembled WGS sequence"/>
</dbReference>
<dbReference type="EMBL" id="AKHW03004004">
    <property type="protein sequence ID" value="KYO32135.1"/>
    <property type="molecule type" value="Genomic_DNA"/>
</dbReference>
<organism evidence="1 2">
    <name type="scientific">Alligator mississippiensis</name>
    <name type="common">American alligator</name>
    <dbReference type="NCBI Taxonomy" id="8496"/>
    <lineage>
        <taxon>Eukaryota</taxon>
        <taxon>Metazoa</taxon>
        <taxon>Chordata</taxon>
        <taxon>Craniata</taxon>
        <taxon>Vertebrata</taxon>
        <taxon>Euteleostomi</taxon>
        <taxon>Archelosauria</taxon>
        <taxon>Archosauria</taxon>
        <taxon>Crocodylia</taxon>
        <taxon>Alligatoridae</taxon>
        <taxon>Alligatorinae</taxon>
        <taxon>Alligator</taxon>
    </lineage>
</organism>
<accession>A0A151N6I6</accession>
<name>A0A151N6I6_ALLMI</name>
<sequence>MVPAAKIQAQKQVIMRESFATPAACAVHVLGNFPKHYNIQSQLLPLAAKCTSSLPLPNRVRRSDVPCTFLDMDTL</sequence>
<reference evidence="1 2" key="1">
    <citation type="journal article" date="2012" name="Genome Biol.">
        <title>Sequencing three crocodilian genomes to illuminate the evolution of archosaurs and amniotes.</title>
        <authorList>
            <person name="St John J.A."/>
            <person name="Braun E.L."/>
            <person name="Isberg S.R."/>
            <person name="Miles L.G."/>
            <person name="Chong A.Y."/>
            <person name="Gongora J."/>
            <person name="Dalzell P."/>
            <person name="Moran C."/>
            <person name="Bed'hom B."/>
            <person name="Abzhanov A."/>
            <person name="Burgess S.C."/>
            <person name="Cooksey A.M."/>
            <person name="Castoe T.A."/>
            <person name="Crawford N.G."/>
            <person name="Densmore L.D."/>
            <person name="Drew J.C."/>
            <person name="Edwards S.V."/>
            <person name="Faircloth B.C."/>
            <person name="Fujita M.K."/>
            <person name="Greenwold M.J."/>
            <person name="Hoffmann F.G."/>
            <person name="Howard J.M."/>
            <person name="Iguchi T."/>
            <person name="Janes D.E."/>
            <person name="Khan S.Y."/>
            <person name="Kohno S."/>
            <person name="de Koning A.J."/>
            <person name="Lance S.L."/>
            <person name="McCarthy F.M."/>
            <person name="McCormack J.E."/>
            <person name="Merchant M.E."/>
            <person name="Peterson D.G."/>
            <person name="Pollock D.D."/>
            <person name="Pourmand N."/>
            <person name="Raney B.J."/>
            <person name="Roessler K.A."/>
            <person name="Sanford J.R."/>
            <person name="Sawyer R.H."/>
            <person name="Schmidt C.J."/>
            <person name="Triplett E.W."/>
            <person name="Tuberville T.D."/>
            <person name="Venegas-Anaya M."/>
            <person name="Howard J.T."/>
            <person name="Jarvis E.D."/>
            <person name="Guillette L.J.Jr."/>
            <person name="Glenn T.C."/>
            <person name="Green R.E."/>
            <person name="Ray D.A."/>
        </authorList>
    </citation>
    <scope>NUCLEOTIDE SEQUENCE [LARGE SCALE GENOMIC DNA]</scope>
    <source>
        <strain evidence="1">KSC_2009_1</strain>
    </source>
</reference>
<protein>
    <submittedName>
        <fullName evidence="1">Uncharacterized protein</fullName>
    </submittedName>
</protein>
<dbReference type="AlphaFoldDB" id="A0A151N6I6"/>
<keyword evidence="2" id="KW-1185">Reference proteome</keyword>
<evidence type="ECO:0000313" key="2">
    <source>
        <dbReference type="Proteomes" id="UP000050525"/>
    </source>
</evidence>
<evidence type="ECO:0000313" key="1">
    <source>
        <dbReference type="EMBL" id="KYO32135.1"/>
    </source>
</evidence>
<proteinExistence type="predicted"/>
<gene>
    <name evidence="1" type="ORF">Y1Q_0007136</name>
</gene>